<feature type="domain" description="CstA N-terminal" evidence="7">
    <location>
        <begin position="3"/>
        <end position="160"/>
    </location>
</feature>
<comment type="caution">
    <text evidence="8">The sequence shown here is derived from an EMBL/GenBank/DDBJ whole genome shotgun (WGS) entry which is preliminary data.</text>
</comment>
<evidence type="ECO:0000259" key="7">
    <source>
        <dbReference type="Pfam" id="PF02554"/>
    </source>
</evidence>
<evidence type="ECO:0000313" key="9">
    <source>
        <dbReference type="Proteomes" id="UP000076510"/>
    </source>
</evidence>
<dbReference type="PANTHER" id="PTHR30252">
    <property type="entry name" value="INNER MEMBRANE PEPTIDE TRANSPORTER"/>
    <property type="match status" value="1"/>
</dbReference>
<dbReference type="Pfam" id="PF02554">
    <property type="entry name" value="CstA"/>
    <property type="match status" value="2"/>
</dbReference>
<feature type="domain" description="CstA N-terminal" evidence="7">
    <location>
        <begin position="293"/>
        <end position="426"/>
    </location>
</feature>
<evidence type="ECO:0000256" key="3">
    <source>
        <dbReference type="ARBA" id="ARBA00022475"/>
    </source>
</evidence>
<evidence type="ECO:0000256" key="4">
    <source>
        <dbReference type="ARBA" id="ARBA00022692"/>
    </source>
</evidence>
<protein>
    <submittedName>
        <fullName evidence="8">Carbon starvation protein CstA</fullName>
    </submittedName>
</protein>
<organism evidence="8 9">
    <name type="scientific">Rossellomorea marisflavi</name>
    <dbReference type="NCBI Taxonomy" id="189381"/>
    <lineage>
        <taxon>Bacteria</taxon>
        <taxon>Bacillati</taxon>
        <taxon>Bacillota</taxon>
        <taxon>Bacilli</taxon>
        <taxon>Bacillales</taxon>
        <taxon>Bacillaceae</taxon>
        <taxon>Rossellomorea</taxon>
    </lineage>
</organism>
<dbReference type="Proteomes" id="UP000076510">
    <property type="component" value="Unassembled WGS sequence"/>
</dbReference>
<dbReference type="InterPro" id="IPR003706">
    <property type="entry name" value="CstA_N"/>
</dbReference>
<dbReference type="RefSeq" id="WP_048013115.1">
    <property type="nucleotide sequence ID" value="NZ_CP085398.1"/>
</dbReference>
<evidence type="ECO:0000256" key="5">
    <source>
        <dbReference type="ARBA" id="ARBA00022989"/>
    </source>
</evidence>
<dbReference type="PATRIC" id="fig|189381.10.peg.4408"/>
<keyword evidence="3" id="KW-1003">Cell membrane</keyword>
<keyword evidence="6" id="KW-0472">Membrane</keyword>
<dbReference type="InterPro" id="IPR051605">
    <property type="entry name" value="CstA"/>
</dbReference>
<sequence>MLTFIAALFILIAGYFVYSKVVEKIFVIDDRTITPAYSKRDDLDYVPMSWWKASLIQLLNIAGLGPIFGAIMGALYGPVAFIWIVIGCLFAGAVHDYFSGMLSLRHGGAQFPAIVGNYLGKPVKVAMNLLSIVLMILVAAAFTAGPAQLLTELTPLSFMTCLILIFIYFVVATVLPVNKIIGRIYPFFGAILIFMAVSIGIGLFFFEHPIPNLTLKNLHPGDLPIWPLLMVTVSCGAISGFHSTQSPILSRTLKKESEGRKVFYGAMVAEGVIALIWAAAGMAFFNGTPGLQEALATGGPAGVVNEISVTTLGTVGGIFAILGVIILPITTGDTALRSSRMMLAELIRDIRKRDTDNKWLPVLLVIPVALPTFLLTQIDYSFLWRYVGWSNQVVATVMLWTGSIYLLRKAAFHWICTIPALFMTAVVSVYIFYAPEGFGLDYKLSMILGSVIWAAVLIWFLRQWKMSRPVRSLKPGTLHS</sequence>
<reference evidence="9" key="1">
    <citation type="submission" date="2016-01" db="EMBL/GenBank/DDBJ databases">
        <title>Whole genome sequencing of Bhargavaea cecembensis T14.</title>
        <authorList>
            <person name="Hong K.W."/>
        </authorList>
    </citation>
    <scope>NUCLEOTIDE SEQUENCE [LARGE SCALE GENOMIC DNA]</scope>
    <source>
        <strain evidence="9">M19</strain>
    </source>
</reference>
<accession>A0A0J5WBV1</accession>
<comment type="similarity">
    <text evidence="2">Belongs to the peptide transporter carbon starvation (CstA) (TC 2.A.114) family.</text>
</comment>
<proteinExistence type="inferred from homology"/>
<dbReference type="GO" id="GO:0005886">
    <property type="term" value="C:plasma membrane"/>
    <property type="evidence" value="ECO:0007669"/>
    <property type="project" value="UniProtKB-SubCell"/>
</dbReference>
<keyword evidence="4" id="KW-0812">Transmembrane</keyword>
<evidence type="ECO:0000313" key="8">
    <source>
        <dbReference type="EMBL" id="KZE49910.1"/>
    </source>
</evidence>
<evidence type="ECO:0000256" key="1">
    <source>
        <dbReference type="ARBA" id="ARBA00004651"/>
    </source>
</evidence>
<name>A0A0J5WBV1_9BACI</name>
<dbReference type="AlphaFoldDB" id="A0A0J5WBV1"/>
<evidence type="ECO:0000256" key="6">
    <source>
        <dbReference type="ARBA" id="ARBA00023136"/>
    </source>
</evidence>
<comment type="subcellular location">
    <subcellularLocation>
        <location evidence="1">Cell membrane</location>
        <topology evidence="1">Multi-pass membrane protein</topology>
    </subcellularLocation>
</comment>
<dbReference type="EMBL" id="LQQY01000012">
    <property type="protein sequence ID" value="KZE49910.1"/>
    <property type="molecule type" value="Genomic_DNA"/>
</dbReference>
<evidence type="ECO:0000256" key="2">
    <source>
        <dbReference type="ARBA" id="ARBA00007755"/>
    </source>
</evidence>
<dbReference type="PANTHER" id="PTHR30252:SF4">
    <property type="entry name" value="CARBON STARVATION"/>
    <property type="match status" value="1"/>
</dbReference>
<keyword evidence="5" id="KW-1133">Transmembrane helix</keyword>
<gene>
    <name evidence="8" type="ORF">AV649_02440</name>
</gene>
<dbReference type="OrthoDB" id="9761224at2"/>
<dbReference type="GO" id="GO:0009267">
    <property type="term" value="P:cellular response to starvation"/>
    <property type="evidence" value="ECO:0007669"/>
    <property type="project" value="InterPro"/>
</dbReference>